<name>A0A410S4A0_CORCK</name>
<dbReference type="Proteomes" id="UP000288758">
    <property type="component" value="Chromosome"/>
</dbReference>
<proteinExistence type="predicted"/>
<accession>A0A410S4A0</accession>
<dbReference type="InterPro" id="IPR038765">
    <property type="entry name" value="Papain-like_cys_pep_sf"/>
</dbReference>
<sequence length="922" mass="102803">MYYCTICGFYGSFMLQPQRCRGCRAMGSMKKVTRVILKGRPNRRPGTYTLRSGEVIRRSGFKVSPRSNEARKELKRFKAPLPDNLRSRGKQRQPLSGKRPSRRSPPPIELAMVVDEKEEAALDLGVGTFNINHFSAKTEQDKKDLLLRLFLQNPWLDVLVLQEINKKALPLLLEIDFEKHGLALALGPQMQAVYPKYKGQKVTEEDSDDDEEEEDLEAEEKGTGDWSLGKSQCEWYPIIYRKSTCAHTAWRAFSDDTVVRRSSSKRAKEPIHWAKPVNRTKAPKGWGTQFPKLLAERKQQYEQLNERFISWRPVVVHDVRICGRDVHIGVVHTSPAGKGLGRLGEYEQVSGFFEHVSENNDLPWIIAGDYYIDPEASVGVNSDTKNRKWDDLFHERAAALELTLAVPLSATNQSPQTGRSVNSKKNKEQFEQQGYIKDWAQVGTSFKLNKRADFFVISKAFALHHTGIFSPIKGLLPVDPNHQALNFWSRTSDHAPTGGIFCTTPLSSKWAQNRQLISESLGSRQSQAQLQLWELHKQAVDALLSSTFQLAPLLKRLPEHAQRVTQRLCVLVFKALNSPAAIAIQGSPYPYDAEVYAGWKVNSQNVTDQNLTDFFGLCAQVDPSTVWLSNNPLDELAVVFRNAYRALQQLAVRAGSFDLTPEGETYSKVKLGVLSPSSSLKGKEKTTGELEEDIIGMLSEYLEQRRAQGSPPGVLSGCTQGSVNQFQVPGGRTACSAMAVLGIAALLSNPDGLDTRGIDNVLLEGTALYQRMNTATEDEALLMQALALSCGGVVDPLVLQPQAPYYNPLEIPEEDVMQRGLLMATSGSVHRDTLPQELLGILKQAPRMGVALVLGGYTVAVVRRDDALYLFDSHGWKTRSNAFVQRYAFVNQLLDDVGKMARSRALFDPEIGVTLYLPAENS</sequence>
<evidence type="ECO:0000313" key="2">
    <source>
        <dbReference type="EMBL" id="QAT89027.1"/>
    </source>
</evidence>
<gene>
    <name evidence="2" type="ORF">EJ065_7505</name>
</gene>
<dbReference type="InterPro" id="IPR036691">
    <property type="entry name" value="Endo/exonu/phosph_ase_sf"/>
</dbReference>
<evidence type="ECO:0000256" key="1">
    <source>
        <dbReference type="SAM" id="MobiDB-lite"/>
    </source>
</evidence>
<dbReference type="Gene3D" id="3.60.10.10">
    <property type="entry name" value="Endonuclease/exonuclease/phosphatase"/>
    <property type="match status" value="1"/>
</dbReference>
<feature type="region of interest" description="Disordered" evidence="1">
    <location>
        <begin position="198"/>
        <end position="225"/>
    </location>
</feature>
<evidence type="ECO:0008006" key="4">
    <source>
        <dbReference type="Google" id="ProtNLM"/>
    </source>
</evidence>
<evidence type="ECO:0000313" key="3">
    <source>
        <dbReference type="Proteomes" id="UP000288758"/>
    </source>
</evidence>
<feature type="region of interest" description="Disordered" evidence="1">
    <location>
        <begin position="78"/>
        <end position="107"/>
    </location>
</feature>
<dbReference type="EMBL" id="CP034669">
    <property type="protein sequence ID" value="QAT89027.1"/>
    <property type="molecule type" value="Genomic_DNA"/>
</dbReference>
<dbReference type="AlphaFoldDB" id="A0A410S4A0"/>
<feature type="compositionally biased region" description="Acidic residues" evidence="1">
    <location>
        <begin position="205"/>
        <end position="218"/>
    </location>
</feature>
<organism evidence="2 3">
    <name type="scientific">Corallococcus coralloides</name>
    <name type="common">Myxococcus coralloides</name>
    <dbReference type="NCBI Taxonomy" id="184914"/>
    <lineage>
        <taxon>Bacteria</taxon>
        <taxon>Pseudomonadati</taxon>
        <taxon>Myxococcota</taxon>
        <taxon>Myxococcia</taxon>
        <taxon>Myxococcales</taxon>
        <taxon>Cystobacterineae</taxon>
        <taxon>Myxococcaceae</taxon>
        <taxon>Corallococcus</taxon>
    </lineage>
</organism>
<dbReference type="SUPFAM" id="SSF54001">
    <property type="entry name" value="Cysteine proteinases"/>
    <property type="match status" value="1"/>
</dbReference>
<reference evidence="2 3" key="1">
    <citation type="submission" date="2018-12" db="EMBL/GenBank/DDBJ databases">
        <title>Complete Genome Sequence of the Corallopyronin A producing Myxobacterium Corallococcus coralloides B035.</title>
        <authorList>
            <person name="Bouhired S.M."/>
            <person name="Rupp O."/>
            <person name="Blom J."/>
            <person name="Schaeberle T.F."/>
            <person name="Kehraus S."/>
            <person name="Schiefer A."/>
            <person name="Pfarr K."/>
            <person name="Goesmann A."/>
            <person name="Hoerauf A."/>
            <person name="Koenig G.M."/>
        </authorList>
    </citation>
    <scope>NUCLEOTIDE SEQUENCE [LARGE SCALE GENOMIC DNA]</scope>
    <source>
        <strain evidence="2 3">B035</strain>
    </source>
</reference>
<dbReference type="RefSeq" id="WP_128800077.1">
    <property type="nucleotide sequence ID" value="NZ_CP034669.1"/>
</dbReference>
<dbReference type="Gene3D" id="3.90.70.120">
    <property type="match status" value="1"/>
</dbReference>
<protein>
    <recommendedName>
        <fullName evidence="4">Endonuclease/exonuclease/phosphatase domain-containing protein</fullName>
    </recommendedName>
</protein>
<dbReference type="SUPFAM" id="SSF56219">
    <property type="entry name" value="DNase I-like"/>
    <property type="match status" value="1"/>
</dbReference>